<evidence type="ECO:0000313" key="1">
    <source>
        <dbReference type="EMBL" id="EDN82479.1"/>
    </source>
</evidence>
<dbReference type="HOGENOM" id="CLU_3285575_0_0_11"/>
<dbReference type="EMBL" id="AAXD02000053">
    <property type="protein sequence ID" value="EDN82479.1"/>
    <property type="molecule type" value="Genomic_DNA"/>
</dbReference>
<reference evidence="1 2" key="1">
    <citation type="submission" date="2007-04" db="EMBL/GenBank/DDBJ databases">
        <authorList>
            <person name="Fulton L."/>
            <person name="Clifton S."/>
            <person name="Fulton B."/>
            <person name="Xu J."/>
            <person name="Minx P."/>
            <person name="Pepin K.H."/>
            <person name="Johnson M."/>
            <person name="Thiruvilangam P."/>
            <person name="Bhonagiri V."/>
            <person name="Nash W.E."/>
            <person name="Mardis E.R."/>
            <person name="Wilson R.K."/>
        </authorList>
    </citation>
    <scope>NUCLEOTIDE SEQUENCE [LARGE SCALE GENOMIC DNA]</scope>
    <source>
        <strain evidence="1 2">L2-32</strain>
    </source>
</reference>
<sequence length="40" mass="4584">MRAYVTPTTCKWFGTDISNLCLPNLVCCRFTATLMKAKQR</sequence>
<dbReference type="AlphaFoldDB" id="A7A7L9"/>
<organism evidence="1 2">
    <name type="scientific">Bifidobacterium adolescentis L2-32</name>
    <dbReference type="NCBI Taxonomy" id="411481"/>
    <lineage>
        <taxon>Bacteria</taxon>
        <taxon>Bacillati</taxon>
        <taxon>Actinomycetota</taxon>
        <taxon>Actinomycetes</taxon>
        <taxon>Bifidobacteriales</taxon>
        <taxon>Bifidobacteriaceae</taxon>
        <taxon>Bifidobacterium</taxon>
    </lineage>
</organism>
<name>A7A7L9_BIFAD</name>
<proteinExistence type="predicted"/>
<gene>
    <name evidence="1" type="ORF">BIFADO_01857</name>
</gene>
<accession>A7A7L9</accession>
<reference evidence="1 2" key="2">
    <citation type="submission" date="2007-05" db="EMBL/GenBank/DDBJ databases">
        <title>Draft genome sequence of Bifidobacterium adolescentis (L2-32).</title>
        <authorList>
            <person name="Sudarsanam P."/>
            <person name="Ley R."/>
            <person name="Guruge J."/>
            <person name="Turnbaugh P.J."/>
            <person name="Mahowald M."/>
            <person name="Liep D."/>
            <person name="Gordon J."/>
        </authorList>
    </citation>
    <scope>NUCLEOTIDE SEQUENCE [LARGE SCALE GENOMIC DNA]</scope>
    <source>
        <strain evidence="1 2">L2-32</strain>
    </source>
</reference>
<dbReference type="Proteomes" id="UP000003773">
    <property type="component" value="Unassembled WGS sequence"/>
</dbReference>
<evidence type="ECO:0000313" key="2">
    <source>
        <dbReference type="Proteomes" id="UP000003773"/>
    </source>
</evidence>
<comment type="caution">
    <text evidence="1">The sequence shown here is derived from an EMBL/GenBank/DDBJ whole genome shotgun (WGS) entry which is preliminary data.</text>
</comment>
<protein>
    <submittedName>
        <fullName evidence="1">Uncharacterized protein</fullName>
    </submittedName>
</protein>